<evidence type="ECO:0000313" key="1">
    <source>
        <dbReference type="EMBL" id="KAA6367897.1"/>
    </source>
</evidence>
<sequence length="137" mass="15600">MSLLYKKGEELQRQKDQMSVAASLFSNQTSQQALDRQKQIKENHIGSMQTPIGIEGILQQATHILLHKEPKMSPTLPHPHLQDLPIGGRLTHYISEWQKIGADTLVSRGIKAYQLHKEFPEILARNKCIPSQNRSKQ</sequence>
<accession>A0A5J4UBJ4</accession>
<proteinExistence type="predicted"/>
<evidence type="ECO:0000313" key="2">
    <source>
        <dbReference type="Proteomes" id="UP000324800"/>
    </source>
</evidence>
<dbReference type="AlphaFoldDB" id="A0A5J4UBJ4"/>
<organism evidence="1 2">
    <name type="scientific">Streblomastix strix</name>
    <dbReference type="NCBI Taxonomy" id="222440"/>
    <lineage>
        <taxon>Eukaryota</taxon>
        <taxon>Metamonada</taxon>
        <taxon>Preaxostyla</taxon>
        <taxon>Oxymonadida</taxon>
        <taxon>Streblomastigidae</taxon>
        <taxon>Streblomastix</taxon>
    </lineage>
</organism>
<feature type="non-terminal residue" evidence="1">
    <location>
        <position position="137"/>
    </location>
</feature>
<protein>
    <submittedName>
        <fullName evidence="1">Uncharacterized protein</fullName>
    </submittedName>
</protein>
<gene>
    <name evidence="1" type="ORF">EZS28_036576</name>
</gene>
<name>A0A5J4UBJ4_9EUKA</name>
<reference evidence="1 2" key="1">
    <citation type="submission" date="2019-03" db="EMBL/GenBank/DDBJ databases">
        <title>Single cell metagenomics reveals metabolic interactions within the superorganism composed of flagellate Streblomastix strix and complex community of Bacteroidetes bacteria on its surface.</title>
        <authorList>
            <person name="Treitli S.C."/>
            <person name="Kolisko M."/>
            <person name="Husnik F."/>
            <person name="Keeling P."/>
            <person name="Hampl V."/>
        </authorList>
    </citation>
    <scope>NUCLEOTIDE SEQUENCE [LARGE SCALE GENOMIC DNA]</scope>
    <source>
        <strain evidence="1">ST1C</strain>
    </source>
</reference>
<dbReference type="Proteomes" id="UP000324800">
    <property type="component" value="Unassembled WGS sequence"/>
</dbReference>
<dbReference type="EMBL" id="SNRW01017867">
    <property type="protein sequence ID" value="KAA6367897.1"/>
    <property type="molecule type" value="Genomic_DNA"/>
</dbReference>
<comment type="caution">
    <text evidence="1">The sequence shown here is derived from an EMBL/GenBank/DDBJ whole genome shotgun (WGS) entry which is preliminary data.</text>
</comment>